<evidence type="ECO:0000259" key="4">
    <source>
        <dbReference type="PROSITE" id="PS51900"/>
    </source>
</evidence>
<comment type="caution">
    <text evidence="5">The sequence shown here is derived from an EMBL/GenBank/DDBJ whole genome shotgun (WGS) entry which is preliminary data.</text>
</comment>
<evidence type="ECO:0000313" key="6">
    <source>
        <dbReference type="Proteomes" id="UP001153954"/>
    </source>
</evidence>
<feature type="domain" description="Core-binding (CB)" evidence="4">
    <location>
        <begin position="556"/>
        <end position="632"/>
    </location>
</feature>
<evidence type="ECO:0000256" key="3">
    <source>
        <dbReference type="SAM" id="MobiDB-lite"/>
    </source>
</evidence>
<feature type="region of interest" description="Disordered" evidence="3">
    <location>
        <begin position="494"/>
        <end position="534"/>
    </location>
</feature>
<protein>
    <recommendedName>
        <fullName evidence="4">Core-binding (CB) domain-containing protein</fullName>
    </recommendedName>
</protein>
<keyword evidence="1" id="KW-0238">DNA-binding</keyword>
<dbReference type="SUPFAM" id="SSF56349">
    <property type="entry name" value="DNA breaking-rejoining enzymes"/>
    <property type="match status" value="1"/>
</dbReference>
<dbReference type="GO" id="GO:0071897">
    <property type="term" value="P:DNA biosynthetic process"/>
    <property type="evidence" value="ECO:0007669"/>
    <property type="project" value="UniProtKB-ARBA"/>
</dbReference>
<dbReference type="InterPro" id="IPR010998">
    <property type="entry name" value="Integrase_recombinase_N"/>
</dbReference>
<sequence length="869" mass="99660">MSQLIQNMIDMQILERAELTPSFLSTFFPIPKVEVSFRPIFNLKQLNQFEPSSETVSVIQSLSGTNIFAGRRLASQNRPKPGIISSEYCERTPAIPEAQLQWRTSTNDVPAFWSFFSNSDFCDANKLDRRISTKAQHQVRSISRRFFTSQSVQISSEPSSGFHREYFKETSEFLVVTWDTILNTKSLFEPKCLTLRMALQQHITTGSWSFRQAQSLLGRLNFATFLIRRGRLHCRSMQYHSRFLPKHRPHRQVKIPDSVITEMKWWTMAASGSLPIHANPITHHLTTAASDIGWGAQIGETSISGQWTEVQQSWHVNLKELFAVHEAIVHVQNQLINSHVLLLADNRTVVSYINKEGGTRSKTLLKLTRQILQVMDHLNMHLTAQYFPGRYNCEVDALSRMKPCPEWHLQPLATRRIFQMWGTPEVDLFASKKAHVVPRYVTLDILDQDAVFHNAFCQQEVQPSLGFATSKPHPSGTISVKHSDRSLHINSTQMGEGLLDGRPSAPQPAEALPYPGHSTSATRHSDQSTSTECSSNSFRGLADFGWTEMIDHWSPREKSLFLSSWRESTINTYRPAWRKWKIWCTGKSVDFKNPNPQEVTRYLAYLHNDEGLSYKTILVHKSVVTNFTNISRKTDYCTDFFIKHMLKAISVAKEKIMMPPIWDPKLVIQYLMHNIPDVTNLYQVLRRTAILLLLSSGRRVHDLTLLSIEDGRYIDQGNSIIFWPRFGSKTDTANYRQSGWKLLRRPCTALDCVYWIRGLIELSIERRQENNLVELFITARGVPKAASRTVIGGWIKSVLREAGVEAPPGSVRSAVASRNWLEHFSEEKILETGNWKQVHTFQKYYKKVISNQSEENCNVSLSNYFNSIR</sequence>
<dbReference type="InterPro" id="IPR052055">
    <property type="entry name" value="Hepadnavirus_pol/RT"/>
</dbReference>
<dbReference type="PROSITE" id="PS51900">
    <property type="entry name" value="CB"/>
    <property type="match status" value="1"/>
</dbReference>
<dbReference type="AlphaFoldDB" id="A0AAU9THA2"/>
<accession>A0AAU9THA2</accession>
<dbReference type="EMBL" id="CAKOGL010000004">
    <property type="protein sequence ID" value="CAH2085482.1"/>
    <property type="molecule type" value="Genomic_DNA"/>
</dbReference>
<dbReference type="CDD" id="cd09275">
    <property type="entry name" value="RNase_HI_RT_DIRS1"/>
    <property type="match status" value="1"/>
</dbReference>
<gene>
    <name evidence="5" type="ORF">EEDITHA_LOCUS1954</name>
</gene>
<dbReference type="InterPro" id="IPR043502">
    <property type="entry name" value="DNA/RNA_pol_sf"/>
</dbReference>
<dbReference type="InterPro" id="IPR011010">
    <property type="entry name" value="DNA_brk_join_enz"/>
</dbReference>
<dbReference type="InterPro" id="IPR013762">
    <property type="entry name" value="Integrase-like_cat_sf"/>
</dbReference>
<dbReference type="Proteomes" id="UP001153954">
    <property type="component" value="Unassembled WGS sequence"/>
</dbReference>
<reference evidence="5" key="1">
    <citation type="submission" date="2022-03" db="EMBL/GenBank/DDBJ databases">
        <authorList>
            <person name="Tunstrom K."/>
        </authorList>
    </citation>
    <scope>NUCLEOTIDE SEQUENCE</scope>
</reference>
<dbReference type="GO" id="GO:0003677">
    <property type="term" value="F:DNA binding"/>
    <property type="evidence" value="ECO:0007669"/>
    <property type="project" value="UniProtKB-KW"/>
</dbReference>
<evidence type="ECO:0000313" key="5">
    <source>
        <dbReference type="EMBL" id="CAH2085482.1"/>
    </source>
</evidence>
<dbReference type="Gene3D" id="1.10.150.130">
    <property type="match status" value="1"/>
</dbReference>
<organism evidence="5 6">
    <name type="scientific">Euphydryas editha</name>
    <name type="common">Edith's checkerspot</name>
    <dbReference type="NCBI Taxonomy" id="104508"/>
    <lineage>
        <taxon>Eukaryota</taxon>
        <taxon>Metazoa</taxon>
        <taxon>Ecdysozoa</taxon>
        <taxon>Arthropoda</taxon>
        <taxon>Hexapoda</taxon>
        <taxon>Insecta</taxon>
        <taxon>Pterygota</taxon>
        <taxon>Neoptera</taxon>
        <taxon>Endopterygota</taxon>
        <taxon>Lepidoptera</taxon>
        <taxon>Glossata</taxon>
        <taxon>Ditrysia</taxon>
        <taxon>Papilionoidea</taxon>
        <taxon>Nymphalidae</taxon>
        <taxon>Nymphalinae</taxon>
        <taxon>Euphydryas</taxon>
    </lineage>
</organism>
<dbReference type="InterPro" id="IPR044068">
    <property type="entry name" value="CB"/>
</dbReference>
<dbReference type="GO" id="GO:0015074">
    <property type="term" value="P:DNA integration"/>
    <property type="evidence" value="ECO:0007669"/>
    <property type="project" value="InterPro"/>
</dbReference>
<evidence type="ECO:0000256" key="2">
    <source>
        <dbReference type="ARBA" id="ARBA00023172"/>
    </source>
</evidence>
<dbReference type="PANTHER" id="PTHR33050">
    <property type="entry name" value="REVERSE TRANSCRIPTASE DOMAIN-CONTAINING PROTEIN"/>
    <property type="match status" value="1"/>
</dbReference>
<keyword evidence="6" id="KW-1185">Reference proteome</keyword>
<dbReference type="Gene3D" id="1.10.443.10">
    <property type="entry name" value="Intergrase catalytic core"/>
    <property type="match status" value="1"/>
</dbReference>
<dbReference type="PANTHER" id="PTHR33050:SF7">
    <property type="entry name" value="RIBONUCLEASE H"/>
    <property type="match status" value="1"/>
</dbReference>
<proteinExistence type="predicted"/>
<name>A0AAU9THA2_EUPED</name>
<dbReference type="GO" id="GO:0006310">
    <property type="term" value="P:DNA recombination"/>
    <property type="evidence" value="ECO:0007669"/>
    <property type="project" value="UniProtKB-KW"/>
</dbReference>
<evidence type="ECO:0000256" key="1">
    <source>
        <dbReference type="ARBA" id="ARBA00023125"/>
    </source>
</evidence>
<keyword evidence="2" id="KW-0233">DNA recombination</keyword>
<dbReference type="SUPFAM" id="SSF56672">
    <property type="entry name" value="DNA/RNA polymerases"/>
    <property type="match status" value="1"/>
</dbReference>
<feature type="compositionally biased region" description="Polar residues" evidence="3">
    <location>
        <begin position="517"/>
        <end position="534"/>
    </location>
</feature>